<dbReference type="EnsemblMetazoa" id="GPPI008197-RA">
    <property type="protein sequence ID" value="GPPI008197-PA"/>
    <property type="gene ID" value="GPPI008197"/>
</dbReference>
<reference evidence="1" key="2">
    <citation type="submission" date="2020-05" db="UniProtKB">
        <authorList>
            <consortium name="EnsemblMetazoa"/>
        </authorList>
    </citation>
    <scope>IDENTIFICATION</scope>
    <source>
        <strain evidence="1">IAEA</strain>
    </source>
</reference>
<dbReference type="Proteomes" id="UP000092460">
    <property type="component" value="Unassembled WGS sequence"/>
</dbReference>
<organism evidence="1 2">
    <name type="scientific">Glossina palpalis gambiensis</name>
    <dbReference type="NCBI Taxonomy" id="67801"/>
    <lineage>
        <taxon>Eukaryota</taxon>
        <taxon>Metazoa</taxon>
        <taxon>Ecdysozoa</taxon>
        <taxon>Arthropoda</taxon>
        <taxon>Hexapoda</taxon>
        <taxon>Insecta</taxon>
        <taxon>Pterygota</taxon>
        <taxon>Neoptera</taxon>
        <taxon>Endopterygota</taxon>
        <taxon>Diptera</taxon>
        <taxon>Brachycera</taxon>
        <taxon>Muscomorpha</taxon>
        <taxon>Hippoboscoidea</taxon>
        <taxon>Glossinidae</taxon>
        <taxon>Glossina</taxon>
    </lineage>
</organism>
<dbReference type="VEuPathDB" id="VectorBase:GPPI008197"/>
<reference evidence="2" key="1">
    <citation type="submission" date="2015-01" db="EMBL/GenBank/DDBJ databases">
        <authorList>
            <person name="Aksoy S."/>
            <person name="Warren W."/>
            <person name="Wilson R.K."/>
        </authorList>
    </citation>
    <scope>NUCLEOTIDE SEQUENCE [LARGE SCALE GENOMIC DNA]</scope>
    <source>
        <strain evidence="2">IAEA</strain>
    </source>
</reference>
<name>A0A1B0ATP7_9MUSC</name>
<accession>A0A1B0ATP7</accession>
<sequence>NIKLLLKRIFSSLFIFYHLFWQILQVQLVPKADMHSRARGICLVIHAAMPGSQPAPLPLHALYIKSIDLPTEREILAVNLEPNHEDGLNVFVHVITYYKLLKCTLRMSWRYPADSIVYDVLCLCGSLRACTSRPVYCDDAPAIANPWILYCKHTSLTHYKIKNTAKKSSPSVSENELQNFLIKLDHHKHSQLLRQHCESHCVKPFNNYIAKIRHEISKQRKYTDVFLKKSNELDVKRTELLGNFVPRICAMVFGPVTKQSRALLAILPYFLLLRYILV</sequence>
<protein>
    <submittedName>
        <fullName evidence="1">Uncharacterized protein</fullName>
    </submittedName>
</protein>
<proteinExistence type="predicted"/>
<keyword evidence="2" id="KW-1185">Reference proteome</keyword>
<dbReference type="AlphaFoldDB" id="A0A1B0ATP7"/>
<evidence type="ECO:0000313" key="1">
    <source>
        <dbReference type="EnsemblMetazoa" id="GPPI008197-PA"/>
    </source>
</evidence>
<evidence type="ECO:0000313" key="2">
    <source>
        <dbReference type="Proteomes" id="UP000092460"/>
    </source>
</evidence>
<dbReference type="EMBL" id="JXJN01003418">
    <property type="status" value="NOT_ANNOTATED_CDS"/>
    <property type="molecule type" value="Genomic_DNA"/>
</dbReference>